<dbReference type="GO" id="GO:0000731">
    <property type="term" value="P:DNA synthesis involved in DNA repair"/>
    <property type="evidence" value="ECO:0007669"/>
    <property type="project" value="TreeGrafter"/>
</dbReference>
<dbReference type="PANTHER" id="PTHR32182">
    <property type="entry name" value="DNA REPLICATION AND REPAIR PROTEIN RECF"/>
    <property type="match status" value="1"/>
</dbReference>
<sequence length="138" mass="14997">MAETVTFGSHEGTVNGALSIKRLKLTSYRCYEFARLEVDDRPVVLTGPNGAGKTNLLEAISYLVPGRGLRGAKLSDVGRNVSVLGENRRGWAVAAQISHDGKIVDIGTGLDTGYSDPNRERRIIKIDGKIRMRQSELG</sequence>
<dbReference type="Gene3D" id="3.40.50.300">
    <property type="entry name" value="P-loop containing nucleotide triphosphate hydrolases"/>
    <property type="match status" value="1"/>
</dbReference>
<dbReference type="GO" id="GO:0006302">
    <property type="term" value="P:double-strand break repair"/>
    <property type="evidence" value="ECO:0007669"/>
    <property type="project" value="InterPro"/>
</dbReference>
<feature type="non-terminal residue" evidence="2">
    <location>
        <position position="138"/>
    </location>
</feature>
<proteinExistence type="predicted"/>
<feature type="domain" description="Rad50/SbcC-type AAA" evidence="1">
    <location>
        <begin position="22"/>
        <end position="66"/>
    </location>
</feature>
<accession>A0A382DZ39</accession>
<dbReference type="Pfam" id="PF13476">
    <property type="entry name" value="AAA_23"/>
    <property type="match status" value="1"/>
</dbReference>
<dbReference type="GO" id="GO:0016887">
    <property type="term" value="F:ATP hydrolysis activity"/>
    <property type="evidence" value="ECO:0007669"/>
    <property type="project" value="InterPro"/>
</dbReference>
<dbReference type="InterPro" id="IPR038729">
    <property type="entry name" value="Rad50/SbcC_AAA"/>
</dbReference>
<dbReference type="PANTHER" id="PTHR32182:SF0">
    <property type="entry name" value="DNA REPLICATION AND REPAIR PROTEIN RECF"/>
    <property type="match status" value="1"/>
</dbReference>
<protein>
    <recommendedName>
        <fullName evidence="1">Rad50/SbcC-type AAA domain-containing protein</fullName>
    </recommendedName>
</protein>
<dbReference type="AlphaFoldDB" id="A0A382DZ39"/>
<gene>
    <name evidence="2" type="ORF">METZ01_LOCUS196018</name>
</gene>
<evidence type="ECO:0000259" key="1">
    <source>
        <dbReference type="Pfam" id="PF13476"/>
    </source>
</evidence>
<name>A0A382DZ39_9ZZZZ</name>
<dbReference type="SUPFAM" id="SSF52540">
    <property type="entry name" value="P-loop containing nucleoside triphosphate hydrolases"/>
    <property type="match status" value="1"/>
</dbReference>
<reference evidence="2" key="1">
    <citation type="submission" date="2018-05" db="EMBL/GenBank/DDBJ databases">
        <authorList>
            <person name="Lanie J.A."/>
            <person name="Ng W.-L."/>
            <person name="Kazmierczak K.M."/>
            <person name="Andrzejewski T.M."/>
            <person name="Davidsen T.M."/>
            <person name="Wayne K.J."/>
            <person name="Tettelin H."/>
            <person name="Glass J.I."/>
            <person name="Rusch D."/>
            <person name="Podicherti R."/>
            <person name="Tsui H.-C.T."/>
            <person name="Winkler M.E."/>
        </authorList>
    </citation>
    <scope>NUCLEOTIDE SEQUENCE</scope>
</reference>
<dbReference type="InterPro" id="IPR027417">
    <property type="entry name" value="P-loop_NTPase"/>
</dbReference>
<organism evidence="2">
    <name type="scientific">marine metagenome</name>
    <dbReference type="NCBI Taxonomy" id="408172"/>
    <lineage>
        <taxon>unclassified sequences</taxon>
        <taxon>metagenomes</taxon>
        <taxon>ecological metagenomes</taxon>
    </lineage>
</organism>
<evidence type="ECO:0000313" key="2">
    <source>
        <dbReference type="EMBL" id="SVB43164.1"/>
    </source>
</evidence>
<dbReference type="EMBL" id="UINC01041629">
    <property type="protein sequence ID" value="SVB43164.1"/>
    <property type="molecule type" value="Genomic_DNA"/>
</dbReference>